<organism evidence="2 3">
    <name type="scientific">Anaerobranca californiensis DSM 14826</name>
    <dbReference type="NCBI Taxonomy" id="1120989"/>
    <lineage>
        <taxon>Bacteria</taxon>
        <taxon>Bacillati</taxon>
        <taxon>Bacillota</taxon>
        <taxon>Clostridia</taxon>
        <taxon>Eubacteriales</taxon>
        <taxon>Proteinivoracaceae</taxon>
        <taxon>Anaerobranca</taxon>
    </lineage>
</organism>
<name>A0A1M6KW74_9FIRM</name>
<dbReference type="Pfam" id="PF00578">
    <property type="entry name" value="AhpC-TSA"/>
    <property type="match status" value="1"/>
</dbReference>
<dbReference type="Proteomes" id="UP000243547">
    <property type="component" value="Unassembled WGS sequence"/>
</dbReference>
<dbReference type="GO" id="GO:0016491">
    <property type="term" value="F:oxidoreductase activity"/>
    <property type="evidence" value="ECO:0007669"/>
    <property type="project" value="InterPro"/>
</dbReference>
<dbReference type="Gene3D" id="3.40.30.10">
    <property type="entry name" value="Glutaredoxin"/>
    <property type="match status" value="1"/>
</dbReference>
<protein>
    <submittedName>
        <fullName evidence="2">Peroxiredoxin</fullName>
    </submittedName>
</protein>
<proteinExistence type="predicted"/>
<dbReference type="STRING" id="1120989.SAMN02745227_00270"/>
<dbReference type="InterPro" id="IPR000866">
    <property type="entry name" value="AhpC/TSA"/>
</dbReference>
<dbReference type="PANTHER" id="PTHR42852">
    <property type="entry name" value="THIOL:DISULFIDE INTERCHANGE PROTEIN DSBE"/>
    <property type="match status" value="1"/>
</dbReference>
<dbReference type="GO" id="GO:0016209">
    <property type="term" value="F:antioxidant activity"/>
    <property type="evidence" value="ECO:0007669"/>
    <property type="project" value="InterPro"/>
</dbReference>
<feature type="domain" description="Thioredoxin" evidence="1">
    <location>
        <begin position="30"/>
        <end position="167"/>
    </location>
</feature>
<dbReference type="AlphaFoldDB" id="A0A1M6KW74"/>
<evidence type="ECO:0000313" key="2">
    <source>
        <dbReference type="EMBL" id="SHJ63130.1"/>
    </source>
</evidence>
<gene>
    <name evidence="2" type="ORF">SAMN02745227_00270</name>
</gene>
<accession>A0A1M6KW74</accession>
<dbReference type="EMBL" id="FRAI01000005">
    <property type="protein sequence ID" value="SHJ63130.1"/>
    <property type="molecule type" value="Genomic_DNA"/>
</dbReference>
<dbReference type="InterPro" id="IPR013766">
    <property type="entry name" value="Thioredoxin_domain"/>
</dbReference>
<dbReference type="PROSITE" id="PS51352">
    <property type="entry name" value="THIOREDOXIN_2"/>
    <property type="match status" value="1"/>
</dbReference>
<dbReference type="PANTHER" id="PTHR42852:SF13">
    <property type="entry name" value="PROTEIN DIPZ"/>
    <property type="match status" value="1"/>
</dbReference>
<dbReference type="CDD" id="cd02966">
    <property type="entry name" value="TlpA_like_family"/>
    <property type="match status" value="1"/>
</dbReference>
<keyword evidence="3" id="KW-1185">Reference proteome</keyword>
<dbReference type="SUPFAM" id="SSF52833">
    <property type="entry name" value="Thioredoxin-like"/>
    <property type="match status" value="1"/>
</dbReference>
<dbReference type="InterPro" id="IPR036249">
    <property type="entry name" value="Thioredoxin-like_sf"/>
</dbReference>
<dbReference type="InterPro" id="IPR050553">
    <property type="entry name" value="Thioredoxin_ResA/DsbE_sf"/>
</dbReference>
<evidence type="ECO:0000259" key="1">
    <source>
        <dbReference type="PROSITE" id="PS51352"/>
    </source>
</evidence>
<evidence type="ECO:0000313" key="3">
    <source>
        <dbReference type="Proteomes" id="UP000243547"/>
    </source>
</evidence>
<sequence length="170" mass="19608">MITSVFIATDFLKSRDKLDNIVNEDKVVGIEIGQLAPDFTLVDLEGKSYNLYDFRGKVVMLNFWSLACPACLREMPYKDQLYLQYKDKGFEMITINLDRDFDSIKDYLANLGYSFKILRGTPEVAVQYTVRFIPKTLVLDKDGIIRFQHVGSLNYEEMVEIIKEVGLPID</sequence>
<reference evidence="3" key="1">
    <citation type="submission" date="2016-11" db="EMBL/GenBank/DDBJ databases">
        <authorList>
            <person name="Varghese N."/>
            <person name="Submissions S."/>
        </authorList>
    </citation>
    <scope>NUCLEOTIDE SEQUENCE [LARGE SCALE GENOMIC DNA]</scope>
    <source>
        <strain evidence="3">DSM 14826</strain>
    </source>
</reference>